<dbReference type="EC" id="6.3.4.3" evidence="2"/>
<dbReference type="Gene3D" id="3.40.50.300">
    <property type="entry name" value="P-loop containing nucleotide triphosphate hydrolases"/>
    <property type="match status" value="1"/>
</dbReference>
<dbReference type="Pfam" id="PF01268">
    <property type="entry name" value="FTHFS"/>
    <property type="match status" value="1"/>
</dbReference>
<evidence type="ECO:0000256" key="6">
    <source>
        <dbReference type="ARBA" id="ARBA00022840"/>
    </source>
</evidence>
<dbReference type="InterPro" id="IPR027417">
    <property type="entry name" value="P-loop_NTPase"/>
</dbReference>
<dbReference type="GO" id="GO:0004329">
    <property type="term" value="F:formate-tetrahydrofolate ligase activity"/>
    <property type="evidence" value="ECO:0007669"/>
    <property type="project" value="UniProtKB-EC"/>
</dbReference>
<keyword evidence="4 7" id="KW-0436">Ligase</keyword>
<comment type="caution">
    <text evidence="7">The sequence shown here is derived from an EMBL/GenBank/DDBJ whole genome shotgun (WGS) entry which is preliminary data.</text>
</comment>
<keyword evidence="3" id="KW-0554">One-carbon metabolism</keyword>
<accession>A0AAP4F194</accession>
<evidence type="ECO:0000256" key="4">
    <source>
        <dbReference type="ARBA" id="ARBA00022598"/>
    </source>
</evidence>
<dbReference type="RefSeq" id="WP_283231812.1">
    <property type="nucleotide sequence ID" value="NZ_JASGBQ010000032.1"/>
</dbReference>
<evidence type="ECO:0000313" key="8">
    <source>
        <dbReference type="Proteomes" id="UP001300383"/>
    </source>
</evidence>
<evidence type="ECO:0000313" key="7">
    <source>
        <dbReference type="EMBL" id="MDI9243388.1"/>
    </source>
</evidence>
<sequence length="150" mass="16140">QVWAKGGEGGKALAEEVVRLCEQPNDFTFSYELEGTSIEDKLNQIVQKIYGGKRAVLTANAQKQAKQLEAMGYGNCPICVAKTQYSLTDDQTKLGAPTDFEVTVRNLKISAGAGFIVALTGEIMTMPGLPKVPAAEKIDVDENGRITGLF</sequence>
<keyword evidence="8" id="KW-1185">Reference proteome</keyword>
<evidence type="ECO:0000256" key="3">
    <source>
        <dbReference type="ARBA" id="ARBA00022563"/>
    </source>
</evidence>
<dbReference type="EMBL" id="JASGBQ010000032">
    <property type="protein sequence ID" value="MDI9243388.1"/>
    <property type="molecule type" value="Genomic_DNA"/>
</dbReference>
<keyword evidence="5" id="KW-0547">Nucleotide-binding</keyword>
<dbReference type="InterPro" id="IPR000559">
    <property type="entry name" value="Formate_THF_ligase"/>
</dbReference>
<feature type="non-terminal residue" evidence="7">
    <location>
        <position position="1"/>
    </location>
</feature>
<organism evidence="7 8">
    <name type="scientific">Fusibacillus kribbianus</name>
    <dbReference type="NCBI Taxonomy" id="3044208"/>
    <lineage>
        <taxon>Bacteria</taxon>
        <taxon>Bacillati</taxon>
        <taxon>Bacillota</taxon>
        <taxon>Clostridia</taxon>
        <taxon>Lachnospirales</taxon>
        <taxon>Lachnospiraceae</taxon>
        <taxon>Fusibacillus</taxon>
    </lineage>
</organism>
<gene>
    <name evidence="7" type="ORF">QJ036_13115</name>
</gene>
<comment type="pathway">
    <text evidence="1">One-carbon metabolism; tetrahydrofolate interconversion.</text>
</comment>
<keyword evidence="6" id="KW-0067">ATP-binding</keyword>
<evidence type="ECO:0000256" key="2">
    <source>
        <dbReference type="ARBA" id="ARBA00012295"/>
    </source>
</evidence>
<evidence type="ECO:0000256" key="5">
    <source>
        <dbReference type="ARBA" id="ARBA00022741"/>
    </source>
</evidence>
<dbReference type="SUPFAM" id="SSF52540">
    <property type="entry name" value="P-loop containing nucleoside triphosphate hydrolases"/>
    <property type="match status" value="1"/>
</dbReference>
<dbReference type="Gene3D" id="3.10.410.10">
    <property type="entry name" value="Formyltetrahydrofolate synthetase, domain 3"/>
    <property type="match status" value="1"/>
</dbReference>
<dbReference type="FunFam" id="3.10.410.10:FF:000001">
    <property type="entry name" value="Putative formate--tetrahydrofolate ligase"/>
    <property type="match status" value="1"/>
</dbReference>
<reference evidence="7 8" key="1">
    <citation type="submission" date="2023-05" db="EMBL/GenBank/DDBJ databases">
        <title>[ruminococcus] sp. nov., isolated from a pig farm feces dump.</title>
        <authorList>
            <person name="Chang Y.-H."/>
        </authorList>
    </citation>
    <scope>NUCLEOTIDE SEQUENCE [LARGE SCALE GENOMIC DNA]</scope>
    <source>
        <strain evidence="7 8">YH-rum2234</strain>
    </source>
</reference>
<dbReference type="AlphaFoldDB" id="A0AAP4F194"/>
<name>A0AAP4F194_9FIRM</name>
<proteinExistence type="predicted"/>
<dbReference type="GO" id="GO:0005524">
    <property type="term" value="F:ATP binding"/>
    <property type="evidence" value="ECO:0007669"/>
    <property type="project" value="UniProtKB-KW"/>
</dbReference>
<dbReference type="GO" id="GO:0006730">
    <property type="term" value="P:one-carbon metabolic process"/>
    <property type="evidence" value="ECO:0007669"/>
    <property type="project" value="UniProtKB-KW"/>
</dbReference>
<protein>
    <recommendedName>
        <fullName evidence="2">formate--tetrahydrofolate ligase</fullName>
        <ecNumber evidence="2">6.3.4.3</ecNumber>
    </recommendedName>
</protein>
<dbReference type="Proteomes" id="UP001300383">
    <property type="component" value="Unassembled WGS sequence"/>
</dbReference>
<evidence type="ECO:0000256" key="1">
    <source>
        <dbReference type="ARBA" id="ARBA00004777"/>
    </source>
</evidence>